<evidence type="ECO:0000313" key="1">
    <source>
        <dbReference type="EMBL" id="CDF40201.1"/>
    </source>
</evidence>
<protein>
    <submittedName>
        <fullName evidence="1">Uncharacterized protein</fullName>
    </submittedName>
</protein>
<dbReference type="Gramene" id="CDF40201">
    <property type="protein sequence ID" value="CDF40201"/>
    <property type="gene ID" value="CHC_T00007056001"/>
</dbReference>
<dbReference type="RefSeq" id="XP_005710495.1">
    <property type="nucleotide sequence ID" value="XM_005710438.1"/>
</dbReference>
<dbReference type="AlphaFoldDB" id="R7QRS1"/>
<evidence type="ECO:0000313" key="2">
    <source>
        <dbReference type="Proteomes" id="UP000012073"/>
    </source>
</evidence>
<dbReference type="EMBL" id="HG002141">
    <property type="protein sequence ID" value="CDF40201.1"/>
    <property type="molecule type" value="Genomic_DNA"/>
</dbReference>
<proteinExistence type="predicted"/>
<organism evidence="1 2">
    <name type="scientific">Chondrus crispus</name>
    <name type="common">Carrageen Irish moss</name>
    <name type="synonym">Polymorpha crispa</name>
    <dbReference type="NCBI Taxonomy" id="2769"/>
    <lineage>
        <taxon>Eukaryota</taxon>
        <taxon>Rhodophyta</taxon>
        <taxon>Florideophyceae</taxon>
        <taxon>Rhodymeniophycidae</taxon>
        <taxon>Gigartinales</taxon>
        <taxon>Gigartinaceae</taxon>
        <taxon>Chondrus</taxon>
    </lineage>
</organism>
<sequence length="124" mass="13953">MLNKNLIPVHNLPTEFNPKFRLDLLEVGDCGPLQASPTHYDDPYRHVHPPPPRCELQAQVKLGDKLPAVIRLTENQELKVDNPPSLVRSNPSAVPLIAHPATAKSIDKVVNIIKGVWLRDNTYW</sequence>
<name>R7QRS1_CHOCR</name>
<keyword evidence="2" id="KW-1185">Reference proteome</keyword>
<reference evidence="2" key="1">
    <citation type="journal article" date="2013" name="Proc. Natl. Acad. Sci. U.S.A.">
        <title>Genome structure and metabolic features in the red seaweed Chondrus crispus shed light on evolution of the Archaeplastida.</title>
        <authorList>
            <person name="Collen J."/>
            <person name="Porcel B."/>
            <person name="Carre W."/>
            <person name="Ball S.G."/>
            <person name="Chaparro C."/>
            <person name="Tonon T."/>
            <person name="Barbeyron T."/>
            <person name="Michel G."/>
            <person name="Noel B."/>
            <person name="Valentin K."/>
            <person name="Elias M."/>
            <person name="Artiguenave F."/>
            <person name="Arun A."/>
            <person name="Aury J.M."/>
            <person name="Barbosa-Neto J.F."/>
            <person name="Bothwell J.H."/>
            <person name="Bouget F.Y."/>
            <person name="Brillet L."/>
            <person name="Cabello-Hurtado F."/>
            <person name="Capella-Gutierrez S."/>
            <person name="Charrier B."/>
            <person name="Cladiere L."/>
            <person name="Cock J.M."/>
            <person name="Coelho S.M."/>
            <person name="Colleoni C."/>
            <person name="Czjzek M."/>
            <person name="Da Silva C."/>
            <person name="Delage L."/>
            <person name="Denoeud F."/>
            <person name="Deschamps P."/>
            <person name="Dittami S.M."/>
            <person name="Gabaldon T."/>
            <person name="Gachon C.M."/>
            <person name="Groisillier A."/>
            <person name="Herve C."/>
            <person name="Jabbari K."/>
            <person name="Katinka M."/>
            <person name="Kloareg B."/>
            <person name="Kowalczyk N."/>
            <person name="Labadie K."/>
            <person name="Leblanc C."/>
            <person name="Lopez P.J."/>
            <person name="McLachlan D.H."/>
            <person name="Meslet-Cladiere L."/>
            <person name="Moustafa A."/>
            <person name="Nehr Z."/>
            <person name="Nyvall Collen P."/>
            <person name="Panaud O."/>
            <person name="Partensky F."/>
            <person name="Poulain J."/>
            <person name="Rensing S.A."/>
            <person name="Rousvoal S."/>
            <person name="Samson G."/>
            <person name="Symeonidi A."/>
            <person name="Weissenbach J."/>
            <person name="Zambounis A."/>
            <person name="Wincker P."/>
            <person name="Boyen C."/>
        </authorList>
    </citation>
    <scope>NUCLEOTIDE SEQUENCE [LARGE SCALE GENOMIC DNA]</scope>
    <source>
        <strain evidence="2">cv. Stackhouse</strain>
    </source>
</reference>
<dbReference type="KEGG" id="ccp:CHC_T00007056001"/>
<dbReference type="Proteomes" id="UP000012073">
    <property type="component" value="Unassembled WGS sequence"/>
</dbReference>
<gene>
    <name evidence="1" type="ORF">CHC_T00007056001</name>
</gene>
<accession>R7QRS1</accession>
<dbReference type="GeneID" id="17318221"/>